<dbReference type="RefSeq" id="WP_091546584.1">
    <property type="nucleotide sequence ID" value="NZ_FMUS01000030.1"/>
</dbReference>
<dbReference type="GO" id="GO:0009231">
    <property type="term" value="P:riboflavin biosynthetic process"/>
    <property type="evidence" value="ECO:0007669"/>
    <property type="project" value="InterPro"/>
</dbReference>
<dbReference type="STRING" id="1120976.SAMN03080606_03708"/>
<sequence>MDRPYIVVMVMTSADGRIAISSNITMWEEMDDSRTQTLGGTEIWKEVENKINFIYNPQADMLGSNSIVKEGEPLKELPTFKGDKSYLYQDFLPEEIVKRPNHKGWLVAVDGRGRLRSGYKGDESSGKYMLHLVSAGAPAEYLNFLQKNKIPYIISGKKQVDLKDAMKKLKNKLDISCLVTSAGGKLSGALLRAGMVDEVNIVLKPLLYGGFETPCLFDSEDLTADELPTKLQLITSTIEANGHVWLRYKVIHL</sequence>
<dbReference type="PANTHER" id="PTHR38011:SF7">
    <property type="entry name" value="2,5-DIAMINO-6-RIBOSYLAMINO-4(3H)-PYRIMIDINONE 5'-PHOSPHATE REDUCTASE"/>
    <property type="match status" value="1"/>
</dbReference>
<gene>
    <name evidence="5" type="ORF">SAMN03080606_03708</name>
</gene>
<keyword evidence="6" id="KW-1185">Reference proteome</keyword>
<dbReference type="OrthoDB" id="9800865at2"/>
<organism evidence="5 6">
    <name type="scientific">Alkaliphilus peptidifermentans DSM 18978</name>
    <dbReference type="NCBI Taxonomy" id="1120976"/>
    <lineage>
        <taxon>Bacteria</taxon>
        <taxon>Bacillati</taxon>
        <taxon>Bacillota</taxon>
        <taxon>Clostridia</taxon>
        <taxon>Peptostreptococcales</taxon>
        <taxon>Natronincolaceae</taxon>
        <taxon>Alkaliphilus</taxon>
    </lineage>
</organism>
<evidence type="ECO:0000256" key="3">
    <source>
        <dbReference type="ARBA" id="ARBA00023002"/>
    </source>
</evidence>
<feature type="domain" description="Bacterial bifunctional deaminase-reductase C-terminal" evidence="4">
    <location>
        <begin position="4"/>
        <end position="236"/>
    </location>
</feature>
<keyword evidence="3" id="KW-0560">Oxidoreductase</keyword>
<dbReference type="AlphaFoldDB" id="A0A1G5KR84"/>
<dbReference type="InterPro" id="IPR002734">
    <property type="entry name" value="RibDG_C"/>
</dbReference>
<accession>A0A1G5KR84</accession>
<reference evidence="5 6" key="1">
    <citation type="submission" date="2016-10" db="EMBL/GenBank/DDBJ databases">
        <authorList>
            <person name="de Groot N.N."/>
        </authorList>
    </citation>
    <scope>NUCLEOTIDE SEQUENCE [LARGE SCALE GENOMIC DNA]</scope>
    <source>
        <strain evidence="5 6">DSM 18978</strain>
    </source>
</reference>
<evidence type="ECO:0000256" key="2">
    <source>
        <dbReference type="ARBA" id="ARBA00022857"/>
    </source>
</evidence>
<protein>
    <submittedName>
        <fullName evidence="5">Pyrimidine reductase, riboflavin biosynthesis</fullName>
    </submittedName>
</protein>
<evidence type="ECO:0000259" key="4">
    <source>
        <dbReference type="Pfam" id="PF01872"/>
    </source>
</evidence>
<comment type="pathway">
    <text evidence="1">Cofactor biosynthesis; riboflavin biosynthesis.</text>
</comment>
<dbReference type="Gene3D" id="3.40.430.10">
    <property type="entry name" value="Dihydrofolate Reductase, subunit A"/>
    <property type="match status" value="1"/>
</dbReference>
<keyword evidence="2" id="KW-0521">NADP</keyword>
<dbReference type="InterPro" id="IPR050765">
    <property type="entry name" value="Riboflavin_Biosynth_HTPR"/>
</dbReference>
<dbReference type="Proteomes" id="UP000198636">
    <property type="component" value="Unassembled WGS sequence"/>
</dbReference>
<dbReference type="GO" id="GO:0008703">
    <property type="term" value="F:5-amino-6-(5-phosphoribosylamino)uracil reductase activity"/>
    <property type="evidence" value="ECO:0007669"/>
    <property type="project" value="InterPro"/>
</dbReference>
<name>A0A1G5KR84_9FIRM</name>
<evidence type="ECO:0000313" key="5">
    <source>
        <dbReference type="EMBL" id="SCZ03115.1"/>
    </source>
</evidence>
<dbReference type="EMBL" id="FMUS01000030">
    <property type="protein sequence ID" value="SCZ03115.1"/>
    <property type="molecule type" value="Genomic_DNA"/>
</dbReference>
<dbReference type="InterPro" id="IPR024072">
    <property type="entry name" value="DHFR-like_dom_sf"/>
</dbReference>
<dbReference type="SUPFAM" id="SSF53597">
    <property type="entry name" value="Dihydrofolate reductase-like"/>
    <property type="match status" value="1"/>
</dbReference>
<dbReference type="Pfam" id="PF01872">
    <property type="entry name" value="RibD_C"/>
    <property type="match status" value="1"/>
</dbReference>
<evidence type="ECO:0000313" key="6">
    <source>
        <dbReference type="Proteomes" id="UP000198636"/>
    </source>
</evidence>
<proteinExistence type="predicted"/>
<dbReference type="PANTHER" id="PTHR38011">
    <property type="entry name" value="DIHYDROFOLATE REDUCTASE FAMILY PROTEIN (AFU_ORTHOLOGUE AFUA_8G06820)"/>
    <property type="match status" value="1"/>
</dbReference>
<evidence type="ECO:0000256" key="1">
    <source>
        <dbReference type="ARBA" id="ARBA00005104"/>
    </source>
</evidence>